<dbReference type="EMBL" id="JAEHOE010000044">
    <property type="protein sequence ID" value="KAG2492530.1"/>
    <property type="molecule type" value="Genomic_DNA"/>
</dbReference>
<organism evidence="1 2">
    <name type="scientific">Edaphochlamys debaryana</name>
    <dbReference type="NCBI Taxonomy" id="47281"/>
    <lineage>
        <taxon>Eukaryota</taxon>
        <taxon>Viridiplantae</taxon>
        <taxon>Chlorophyta</taxon>
        <taxon>core chlorophytes</taxon>
        <taxon>Chlorophyceae</taxon>
        <taxon>CS clade</taxon>
        <taxon>Chlamydomonadales</taxon>
        <taxon>Chlamydomonadales incertae sedis</taxon>
        <taxon>Edaphochlamys</taxon>
    </lineage>
</organism>
<dbReference type="OrthoDB" id="2420591at2759"/>
<reference evidence="1" key="1">
    <citation type="journal article" date="2020" name="bioRxiv">
        <title>Comparative genomics of Chlamydomonas.</title>
        <authorList>
            <person name="Craig R.J."/>
            <person name="Hasan A.R."/>
            <person name="Ness R.W."/>
            <person name="Keightley P.D."/>
        </authorList>
    </citation>
    <scope>NUCLEOTIDE SEQUENCE</scope>
    <source>
        <strain evidence="1">CCAP 11/70</strain>
    </source>
</reference>
<accession>A0A835Y4U3</accession>
<keyword evidence="2" id="KW-1185">Reference proteome</keyword>
<evidence type="ECO:0000313" key="1">
    <source>
        <dbReference type="EMBL" id="KAG2492530.1"/>
    </source>
</evidence>
<sequence>MQQAGLELINASQALHAAGVAMQAGQDPVELPPPWAQELFAPLQQGLNNVLQGVNNLQQTLLPVTIEAVRCHNAQVMGDAEPLMGVPDAGGRVPAAFPPTRAHLRAMGGPQLTALLQAYGLVPHQEVAGRRQQLAAYIRLAPLTP</sequence>
<dbReference type="AlphaFoldDB" id="A0A835Y4U3"/>
<protein>
    <submittedName>
        <fullName evidence="1">Uncharacterized protein</fullName>
    </submittedName>
</protein>
<gene>
    <name evidence="1" type="ORF">HYH03_009195</name>
</gene>
<proteinExistence type="predicted"/>
<comment type="caution">
    <text evidence="1">The sequence shown here is derived from an EMBL/GenBank/DDBJ whole genome shotgun (WGS) entry which is preliminary data.</text>
</comment>
<evidence type="ECO:0000313" key="2">
    <source>
        <dbReference type="Proteomes" id="UP000612055"/>
    </source>
</evidence>
<name>A0A835Y4U3_9CHLO</name>
<dbReference type="Proteomes" id="UP000612055">
    <property type="component" value="Unassembled WGS sequence"/>
</dbReference>